<proteinExistence type="predicted"/>
<dbReference type="InterPro" id="IPR023210">
    <property type="entry name" value="NADP_OxRdtase_dom"/>
</dbReference>
<sequence>MQLLNGKQQALRLGGSIKAPQPIPAAASRINRRTASSGVRVVAQALPSDSFPSTNSGGPASSKVATNAQATMDAPTKTAVEAATSNGQIGPVRTGATSEPDFIRLNNGALLPILGFGTFMLTDPNIFKMAAEVGYRHFDCAAYYKNEKVVGQGIREWLAADSNNKREDLFVTSKVFNDSHRPEQVRASAEKTIADLGVGYLDMMLIHWPNAFKPGMDNDFYGPVCEINAHDMTRDANDVVREAAQSQGDGKQGGCVTFDEEVTMEDTWQAMEKLVDDGLVRCIGLSNFSHKEVKEVCDMARIKPVVNQVELHPMLGQKKLVDRCFNMGVQCLAYGPLGGPNAYVPNDLLPHPVVSRIAQECGKSNGQVLVRWSMQRGVPVLVKTGTLGRLKENLWGMMDWRMTDEQMASLNALEAKKRFVDVPWKTWDTSLDDPVSASGTMSSAA</sequence>
<feature type="domain" description="NADP-dependent oxidoreductase" evidence="1">
    <location>
        <begin position="125"/>
        <end position="413"/>
    </location>
</feature>
<protein>
    <submittedName>
        <fullName evidence="2">NADP-dependent oxidoreductase domain-containing protein</fullName>
    </submittedName>
</protein>
<dbReference type="PANTHER" id="PTHR11732">
    <property type="entry name" value="ALDO/KETO REDUCTASE"/>
    <property type="match status" value="1"/>
</dbReference>
<dbReference type="EMBL" id="MU069609">
    <property type="protein sequence ID" value="KAF5837617.1"/>
    <property type="molecule type" value="Genomic_DNA"/>
</dbReference>
<accession>A0ABQ7GSP3</accession>
<dbReference type="CDD" id="cd19071">
    <property type="entry name" value="AKR_AKR1-5-like"/>
    <property type="match status" value="1"/>
</dbReference>
<dbReference type="Gene3D" id="3.20.20.100">
    <property type="entry name" value="NADP-dependent oxidoreductase domain"/>
    <property type="match status" value="1"/>
</dbReference>
<organism evidence="2 3">
    <name type="scientific">Dunaliella salina</name>
    <name type="common">Green alga</name>
    <name type="synonym">Protococcus salinus</name>
    <dbReference type="NCBI Taxonomy" id="3046"/>
    <lineage>
        <taxon>Eukaryota</taxon>
        <taxon>Viridiplantae</taxon>
        <taxon>Chlorophyta</taxon>
        <taxon>core chlorophytes</taxon>
        <taxon>Chlorophyceae</taxon>
        <taxon>CS clade</taxon>
        <taxon>Chlamydomonadales</taxon>
        <taxon>Dunaliellaceae</taxon>
        <taxon>Dunaliella</taxon>
    </lineage>
</organism>
<dbReference type="InterPro" id="IPR036812">
    <property type="entry name" value="NAD(P)_OxRdtase_dom_sf"/>
</dbReference>
<reference evidence="2" key="1">
    <citation type="submission" date="2017-08" db="EMBL/GenBank/DDBJ databases">
        <authorList>
            <person name="Polle J.E."/>
            <person name="Barry K."/>
            <person name="Cushman J."/>
            <person name="Schmutz J."/>
            <person name="Tran D."/>
            <person name="Hathwaick L.T."/>
            <person name="Yim W.C."/>
            <person name="Jenkins J."/>
            <person name="Mckie-Krisberg Z.M."/>
            <person name="Prochnik S."/>
            <person name="Lindquist E."/>
            <person name="Dockter R.B."/>
            <person name="Adam C."/>
            <person name="Molina H."/>
            <person name="Bunkerborg J."/>
            <person name="Jin E."/>
            <person name="Buchheim M."/>
            <person name="Magnuson J."/>
        </authorList>
    </citation>
    <scope>NUCLEOTIDE SEQUENCE</scope>
    <source>
        <strain evidence="2">CCAP 19/18</strain>
    </source>
</reference>
<evidence type="ECO:0000259" key="1">
    <source>
        <dbReference type="Pfam" id="PF00248"/>
    </source>
</evidence>
<name>A0ABQ7GSP3_DUNSA</name>
<evidence type="ECO:0000313" key="2">
    <source>
        <dbReference type="EMBL" id="KAF5837617.1"/>
    </source>
</evidence>
<dbReference type="SUPFAM" id="SSF51430">
    <property type="entry name" value="NAD(P)-linked oxidoreductase"/>
    <property type="match status" value="1"/>
</dbReference>
<keyword evidence="3" id="KW-1185">Reference proteome</keyword>
<dbReference type="PROSITE" id="PS00798">
    <property type="entry name" value="ALDOKETO_REDUCTASE_1"/>
    <property type="match status" value="1"/>
</dbReference>
<gene>
    <name evidence="2" type="ORF">DUNSADRAFT_4120</name>
</gene>
<evidence type="ECO:0000313" key="3">
    <source>
        <dbReference type="Proteomes" id="UP000815325"/>
    </source>
</evidence>
<comment type="caution">
    <text evidence="2">The sequence shown here is derived from an EMBL/GenBank/DDBJ whole genome shotgun (WGS) entry which is preliminary data.</text>
</comment>
<dbReference type="Proteomes" id="UP000815325">
    <property type="component" value="Unassembled WGS sequence"/>
</dbReference>
<dbReference type="Pfam" id="PF00248">
    <property type="entry name" value="Aldo_ket_red"/>
    <property type="match status" value="1"/>
</dbReference>
<dbReference type="InterPro" id="IPR018170">
    <property type="entry name" value="Aldo/ket_reductase_CS"/>
</dbReference>
<dbReference type="PRINTS" id="PR00069">
    <property type="entry name" value="ALDKETRDTASE"/>
</dbReference>
<dbReference type="InterPro" id="IPR020471">
    <property type="entry name" value="AKR"/>
</dbReference>
<dbReference type="PROSITE" id="PS00062">
    <property type="entry name" value="ALDOKETO_REDUCTASE_2"/>
    <property type="match status" value="1"/>
</dbReference>